<name>A0A4R3M6S3_9HYPH</name>
<gene>
    <name evidence="3" type="ORF">EDC22_10884</name>
</gene>
<feature type="chain" id="PRO_5020664118" evidence="2">
    <location>
        <begin position="30"/>
        <end position="366"/>
    </location>
</feature>
<dbReference type="AlphaFoldDB" id="A0A4R3M6S3"/>
<dbReference type="EMBL" id="SMAK01000008">
    <property type="protein sequence ID" value="TCT08772.1"/>
    <property type="molecule type" value="Genomic_DNA"/>
</dbReference>
<dbReference type="PANTHER" id="PTHR33376">
    <property type="match status" value="1"/>
</dbReference>
<dbReference type="GO" id="GO:0055085">
    <property type="term" value="P:transmembrane transport"/>
    <property type="evidence" value="ECO:0007669"/>
    <property type="project" value="InterPro"/>
</dbReference>
<keyword evidence="4" id="KW-1185">Reference proteome</keyword>
<proteinExistence type="predicted"/>
<dbReference type="Proteomes" id="UP000295678">
    <property type="component" value="Unassembled WGS sequence"/>
</dbReference>
<reference evidence="3 4" key="1">
    <citation type="submission" date="2019-03" db="EMBL/GenBank/DDBJ databases">
        <title>Genomic Encyclopedia of Type Strains, Phase IV (KMG-IV): sequencing the most valuable type-strain genomes for metagenomic binning, comparative biology and taxonomic classification.</title>
        <authorList>
            <person name="Goeker M."/>
        </authorList>
    </citation>
    <scope>NUCLEOTIDE SEQUENCE [LARGE SCALE GENOMIC DNA]</scope>
    <source>
        <strain evidence="3 4">DSM 19345</strain>
    </source>
</reference>
<keyword evidence="1 2" id="KW-0732">Signal</keyword>
<evidence type="ECO:0000313" key="3">
    <source>
        <dbReference type="EMBL" id="TCT08772.1"/>
    </source>
</evidence>
<organism evidence="3 4">
    <name type="scientific">Tepidamorphus gemmatus</name>
    <dbReference type="NCBI Taxonomy" id="747076"/>
    <lineage>
        <taxon>Bacteria</taxon>
        <taxon>Pseudomonadati</taxon>
        <taxon>Pseudomonadota</taxon>
        <taxon>Alphaproteobacteria</taxon>
        <taxon>Hyphomicrobiales</taxon>
        <taxon>Tepidamorphaceae</taxon>
        <taxon>Tepidamorphus</taxon>
    </lineage>
</organism>
<accession>A0A4R3M6S3</accession>
<dbReference type="OrthoDB" id="7822595at2"/>
<evidence type="ECO:0000256" key="1">
    <source>
        <dbReference type="ARBA" id="ARBA00022729"/>
    </source>
</evidence>
<sequence>MTATTRKGLAALAAIATLATSTVAPGASAVELTISSSLPQVHFWTGQFLDPFADAMEAETDVTFTRFYAGELVGIGRDLDALQGGTVDVASPLLAPYHPGIFPLSDITQLPVYNTDSPAVTRAFQNLLDSDVELKDGKTFYDYEIGDKGIVAWALGATGAYAISTSGKEIRTPADFQGLPMRAGAALQTMTLERLGVTPVTMPAAQAYEALSRKTIEGILLSVADWKSYSLTDTLKFTIDGVALGHWESYHAISQQAWDRLTDAQKQAFDRIARETALKNAEFIEAQADEVRAEAEGKGAVFLMVEDLSPELQAHIATAARDTWAQWIEQTEANGHPARAAAKLWAELIQAEGGVLPEGVKELLAD</sequence>
<evidence type="ECO:0000256" key="2">
    <source>
        <dbReference type="SAM" id="SignalP"/>
    </source>
</evidence>
<dbReference type="RefSeq" id="WP_132807179.1">
    <property type="nucleotide sequence ID" value="NZ_SMAK01000008.1"/>
</dbReference>
<evidence type="ECO:0000313" key="4">
    <source>
        <dbReference type="Proteomes" id="UP000295678"/>
    </source>
</evidence>
<comment type="caution">
    <text evidence="3">The sequence shown here is derived from an EMBL/GenBank/DDBJ whole genome shotgun (WGS) entry which is preliminary data.</text>
</comment>
<feature type="signal peptide" evidence="2">
    <location>
        <begin position="1"/>
        <end position="29"/>
    </location>
</feature>
<dbReference type="InterPro" id="IPR038404">
    <property type="entry name" value="TRAP_DctP_sf"/>
</dbReference>
<dbReference type="InterPro" id="IPR018389">
    <property type="entry name" value="DctP_fam"/>
</dbReference>
<dbReference type="Pfam" id="PF03480">
    <property type="entry name" value="DctP"/>
    <property type="match status" value="1"/>
</dbReference>
<dbReference type="Gene3D" id="3.40.190.170">
    <property type="entry name" value="Bacterial extracellular solute-binding protein, family 7"/>
    <property type="match status" value="1"/>
</dbReference>
<dbReference type="PANTHER" id="PTHR33376:SF15">
    <property type="entry name" value="BLL6794 PROTEIN"/>
    <property type="match status" value="1"/>
</dbReference>
<protein>
    <submittedName>
        <fullName evidence="3">TRAP-type C4-dicarboxylate transport system substrate-binding protein</fullName>
    </submittedName>
</protein>